<feature type="region of interest" description="Disordered" evidence="1">
    <location>
        <begin position="57"/>
        <end position="159"/>
    </location>
</feature>
<keyword evidence="3" id="KW-1185">Reference proteome</keyword>
<dbReference type="EMBL" id="BAAFJT010000051">
    <property type="protein sequence ID" value="GAB0206316.1"/>
    <property type="molecule type" value="Genomic_DNA"/>
</dbReference>
<feature type="region of interest" description="Disordered" evidence="1">
    <location>
        <begin position="173"/>
        <end position="257"/>
    </location>
</feature>
<proteinExistence type="predicted"/>
<name>A0ABC9Y956_GRUJA</name>
<feature type="compositionally biased region" description="Acidic residues" evidence="1">
    <location>
        <begin position="86"/>
        <end position="100"/>
    </location>
</feature>
<feature type="compositionally biased region" description="Pro residues" evidence="1">
    <location>
        <begin position="132"/>
        <end position="142"/>
    </location>
</feature>
<comment type="caution">
    <text evidence="2">The sequence shown here is derived from an EMBL/GenBank/DDBJ whole genome shotgun (WGS) entry which is preliminary data.</text>
</comment>
<organism evidence="2 3">
    <name type="scientific">Grus japonensis</name>
    <name type="common">Japanese crane</name>
    <name type="synonym">Red-crowned crane</name>
    <dbReference type="NCBI Taxonomy" id="30415"/>
    <lineage>
        <taxon>Eukaryota</taxon>
        <taxon>Metazoa</taxon>
        <taxon>Chordata</taxon>
        <taxon>Craniata</taxon>
        <taxon>Vertebrata</taxon>
        <taxon>Euteleostomi</taxon>
        <taxon>Archelosauria</taxon>
        <taxon>Archosauria</taxon>
        <taxon>Dinosauria</taxon>
        <taxon>Saurischia</taxon>
        <taxon>Theropoda</taxon>
        <taxon>Coelurosauria</taxon>
        <taxon>Aves</taxon>
        <taxon>Neognathae</taxon>
        <taxon>Neoaves</taxon>
        <taxon>Gruiformes</taxon>
        <taxon>Gruidae</taxon>
        <taxon>Grus</taxon>
    </lineage>
</organism>
<dbReference type="AlphaFoldDB" id="A0ABC9Y956"/>
<accession>A0ABC9Y956</accession>
<evidence type="ECO:0000313" key="2">
    <source>
        <dbReference type="EMBL" id="GAB0206316.1"/>
    </source>
</evidence>
<sequence>MLVDSENILVDGPDSLASAASFNDVPDFLQDGEDGDCTVDHLAVPMLGDADPFWGVAASPLQDPKGKESGLTADLPTWLPLSPLETSEEGSPESSEETSEDSPLQSPRKDSLKDPQESPPLSPLRIALLSPLPSPLAPPPAHGPSGGGGSAEAAPGPFDLLAAAARRRLGPCGAQIGRGRWQEGQAPRTSRHPHDAGDLPAGQHATQEEQEDGGTPGGQTSVNPVRGVAGHRRMEADSTQEAASREHPTAAMGLPST</sequence>
<dbReference type="Proteomes" id="UP001623348">
    <property type="component" value="Unassembled WGS sequence"/>
</dbReference>
<feature type="compositionally biased region" description="Basic and acidic residues" evidence="1">
    <location>
        <begin position="107"/>
        <end position="116"/>
    </location>
</feature>
<reference evidence="2 3" key="1">
    <citation type="submission" date="2024-06" db="EMBL/GenBank/DDBJ databases">
        <title>The draft genome of Grus japonensis, version 3.</title>
        <authorList>
            <person name="Nabeshima K."/>
            <person name="Suzuki S."/>
            <person name="Onuma M."/>
        </authorList>
    </citation>
    <scope>NUCLEOTIDE SEQUENCE [LARGE SCALE GENOMIC DNA]</scope>
    <source>
        <strain evidence="2 3">451A</strain>
    </source>
</reference>
<gene>
    <name evidence="2" type="ORF">GRJ2_003097200</name>
</gene>
<evidence type="ECO:0000313" key="3">
    <source>
        <dbReference type="Proteomes" id="UP001623348"/>
    </source>
</evidence>
<evidence type="ECO:0000256" key="1">
    <source>
        <dbReference type="SAM" id="MobiDB-lite"/>
    </source>
</evidence>
<protein>
    <submittedName>
        <fullName evidence="2">Proline-rich receptor-like protein kinase PERK10</fullName>
    </submittedName>
</protein>